<dbReference type="HAMAP" id="MF_02019">
    <property type="entry name" value="MurF"/>
    <property type="match status" value="1"/>
</dbReference>
<dbReference type="Gene3D" id="3.40.1190.10">
    <property type="entry name" value="Mur-like, catalytic domain"/>
    <property type="match status" value="1"/>
</dbReference>
<dbReference type="InterPro" id="IPR036565">
    <property type="entry name" value="Mur-like_cat_sf"/>
</dbReference>
<keyword evidence="1 10" id="KW-0963">Cytoplasm</keyword>
<keyword evidence="6 10" id="KW-0133">Cell shape</keyword>
<comment type="function">
    <text evidence="10 11">Involved in cell wall formation. Catalyzes the final step in the synthesis of UDP-N-acetylmuramoyl-pentapeptide, the precursor of murein.</text>
</comment>
<feature type="domain" description="Rhodanese" evidence="12">
    <location>
        <begin position="318"/>
        <end position="371"/>
    </location>
</feature>
<dbReference type="Pfam" id="PF01225">
    <property type="entry name" value="Mur_ligase"/>
    <property type="match status" value="1"/>
</dbReference>
<sequence>MGGTLGGVPEERAQSLVTGAAVDSREVREGHLFFALKGRVDGADFAPEAMLRGAVAVVSERPLPVPTVVVEDAQAALGELARWNLKRPGAPTVVGITGSVGKTTVKDALAAILRSAGRRVGATEGNFNNELGLPLTVLAADEKAEVLVLEMGATHPGDIAHLARIAPPEVGVLTAVSPVHLDSFGGIEALAATKGELAASLPESPGSVLVSPLGAPEAATARGRNIGRRITFGLTPEADLYVTEVSEQESGLSFTLRVRDGGRAVEVKAPVFGTHLVEPLLAAIGGGMALGLDPEECARGLTRLRRTGLRGEVYKLREDIIVYDDSYNASPAAVAAVLRYGAEGARRQGRRLVAVLGGMFELGAAAREYHREAGRLAAEVGVDLLVCVGDEARWYAEAFSGDCLRYESAEAAAEGLEGVLEEGDYVVVKGSRGVGLDRLTRKLKEKLALV</sequence>
<dbReference type="InterPro" id="IPR035911">
    <property type="entry name" value="MurE/MurF_N"/>
</dbReference>
<evidence type="ECO:0000256" key="11">
    <source>
        <dbReference type="RuleBase" id="RU004136"/>
    </source>
</evidence>
<dbReference type="AlphaFoldDB" id="A0A6J4SIX7"/>
<evidence type="ECO:0000256" key="4">
    <source>
        <dbReference type="ARBA" id="ARBA00022741"/>
    </source>
</evidence>
<evidence type="ECO:0000256" key="1">
    <source>
        <dbReference type="ARBA" id="ARBA00022490"/>
    </source>
</evidence>
<dbReference type="NCBIfam" id="TIGR01143">
    <property type="entry name" value="murF"/>
    <property type="match status" value="1"/>
</dbReference>
<dbReference type="Pfam" id="PF02875">
    <property type="entry name" value="Mur_ligase_C"/>
    <property type="match status" value="1"/>
</dbReference>
<keyword evidence="4 10" id="KW-0547">Nucleotide-binding</keyword>
<dbReference type="InterPro" id="IPR013221">
    <property type="entry name" value="Mur_ligase_cen"/>
</dbReference>
<dbReference type="PANTHER" id="PTHR43024:SF1">
    <property type="entry name" value="UDP-N-ACETYLMURAMOYL-TRIPEPTIDE--D-ALANYL-D-ALANINE LIGASE"/>
    <property type="match status" value="1"/>
</dbReference>
<keyword evidence="8 10" id="KW-0131">Cell cycle</keyword>
<evidence type="ECO:0000256" key="3">
    <source>
        <dbReference type="ARBA" id="ARBA00022618"/>
    </source>
</evidence>
<reference evidence="13" key="1">
    <citation type="submission" date="2020-02" db="EMBL/GenBank/DDBJ databases">
        <authorList>
            <person name="Meier V. D."/>
        </authorList>
    </citation>
    <scope>NUCLEOTIDE SEQUENCE</scope>
    <source>
        <strain evidence="13">AVDCRST_MAG25</strain>
    </source>
</reference>
<comment type="subcellular location">
    <subcellularLocation>
        <location evidence="10 11">Cytoplasm</location>
    </subcellularLocation>
</comment>
<dbReference type="InterPro" id="IPR036615">
    <property type="entry name" value="Mur_ligase_C_dom_sf"/>
</dbReference>
<dbReference type="SUPFAM" id="SSF53623">
    <property type="entry name" value="MurD-like peptide ligases, catalytic domain"/>
    <property type="match status" value="1"/>
</dbReference>
<gene>
    <name evidence="10" type="primary">murF</name>
    <name evidence="13" type="ORF">AVDCRST_MAG25-3598</name>
</gene>
<keyword evidence="3 10" id="KW-0132">Cell division</keyword>
<dbReference type="PANTHER" id="PTHR43024">
    <property type="entry name" value="UDP-N-ACETYLMURAMOYL-TRIPEPTIDE--D-ALANYL-D-ALANINE LIGASE"/>
    <property type="match status" value="1"/>
</dbReference>
<dbReference type="EMBL" id="CADCVI010000245">
    <property type="protein sequence ID" value="CAA9494723.1"/>
    <property type="molecule type" value="Genomic_DNA"/>
</dbReference>
<dbReference type="EC" id="6.3.2.10" evidence="10 11"/>
<comment type="catalytic activity">
    <reaction evidence="10 11">
        <text>D-alanyl-D-alanine + UDP-N-acetyl-alpha-D-muramoyl-L-alanyl-gamma-D-glutamyl-meso-2,6-diaminopimelate + ATP = UDP-N-acetyl-alpha-D-muramoyl-L-alanyl-gamma-D-glutamyl-meso-2,6-diaminopimeloyl-D-alanyl-D-alanine + ADP + phosphate + H(+)</text>
        <dbReference type="Rhea" id="RHEA:28374"/>
        <dbReference type="ChEBI" id="CHEBI:15378"/>
        <dbReference type="ChEBI" id="CHEBI:30616"/>
        <dbReference type="ChEBI" id="CHEBI:43474"/>
        <dbReference type="ChEBI" id="CHEBI:57822"/>
        <dbReference type="ChEBI" id="CHEBI:61386"/>
        <dbReference type="ChEBI" id="CHEBI:83905"/>
        <dbReference type="ChEBI" id="CHEBI:456216"/>
        <dbReference type="EC" id="6.3.2.10"/>
    </reaction>
</comment>
<comment type="pathway">
    <text evidence="10 11">Cell wall biogenesis; peptidoglycan biosynthesis.</text>
</comment>
<dbReference type="Pfam" id="PF08245">
    <property type="entry name" value="Mur_ligase_M"/>
    <property type="match status" value="1"/>
</dbReference>
<dbReference type="GO" id="GO:0051301">
    <property type="term" value="P:cell division"/>
    <property type="evidence" value="ECO:0007669"/>
    <property type="project" value="UniProtKB-KW"/>
</dbReference>
<dbReference type="SUPFAM" id="SSF53244">
    <property type="entry name" value="MurD-like peptide ligases, peptide-binding domain"/>
    <property type="match status" value="1"/>
</dbReference>
<dbReference type="Gene3D" id="3.90.190.20">
    <property type="entry name" value="Mur ligase, C-terminal domain"/>
    <property type="match status" value="1"/>
</dbReference>
<evidence type="ECO:0000256" key="2">
    <source>
        <dbReference type="ARBA" id="ARBA00022598"/>
    </source>
</evidence>
<name>A0A6J4SIX7_9ACTN</name>
<dbReference type="GO" id="GO:0071555">
    <property type="term" value="P:cell wall organization"/>
    <property type="evidence" value="ECO:0007669"/>
    <property type="project" value="UniProtKB-KW"/>
</dbReference>
<dbReference type="PROSITE" id="PS50206">
    <property type="entry name" value="RHODANESE_3"/>
    <property type="match status" value="1"/>
</dbReference>
<keyword evidence="7 10" id="KW-0573">Peptidoglycan synthesis</keyword>
<dbReference type="InterPro" id="IPR001763">
    <property type="entry name" value="Rhodanese-like_dom"/>
</dbReference>
<organism evidence="13">
    <name type="scientific">uncultured Rubrobacteraceae bacterium</name>
    <dbReference type="NCBI Taxonomy" id="349277"/>
    <lineage>
        <taxon>Bacteria</taxon>
        <taxon>Bacillati</taxon>
        <taxon>Actinomycetota</taxon>
        <taxon>Rubrobacteria</taxon>
        <taxon>Rubrobacterales</taxon>
        <taxon>Rubrobacteraceae</taxon>
        <taxon>environmental samples</taxon>
    </lineage>
</organism>
<keyword evidence="2 10" id="KW-0436">Ligase</keyword>
<dbReference type="GO" id="GO:0047480">
    <property type="term" value="F:UDP-N-acetylmuramoyl-tripeptide-D-alanyl-D-alanine ligase activity"/>
    <property type="evidence" value="ECO:0007669"/>
    <property type="project" value="UniProtKB-UniRule"/>
</dbReference>
<dbReference type="GO" id="GO:0009252">
    <property type="term" value="P:peptidoglycan biosynthetic process"/>
    <property type="evidence" value="ECO:0007669"/>
    <property type="project" value="UniProtKB-UniRule"/>
</dbReference>
<dbReference type="GO" id="GO:0008360">
    <property type="term" value="P:regulation of cell shape"/>
    <property type="evidence" value="ECO:0007669"/>
    <property type="project" value="UniProtKB-KW"/>
</dbReference>
<accession>A0A6J4SIX7</accession>
<dbReference type="GO" id="GO:0005524">
    <property type="term" value="F:ATP binding"/>
    <property type="evidence" value="ECO:0007669"/>
    <property type="project" value="UniProtKB-UniRule"/>
</dbReference>
<evidence type="ECO:0000256" key="10">
    <source>
        <dbReference type="HAMAP-Rule" id="MF_02019"/>
    </source>
</evidence>
<evidence type="ECO:0000256" key="7">
    <source>
        <dbReference type="ARBA" id="ARBA00022984"/>
    </source>
</evidence>
<comment type="similarity">
    <text evidence="10">Belongs to the MurCDEF family. MurF subfamily.</text>
</comment>
<keyword evidence="9 10" id="KW-0961">Cell wall biogenesis/degradation</keyword>
<dbReference type="InterPro" id="IPR004101">
    <property type="entry name" value="Mur_ligase_C"/>
</dbReference>
<dbReference type="InterPro" id="IPR000713">
    <property type="entry name" value="Mur_ligase_N"/>
</dbReference>
<keyword evidence="5 10" id="KW-0067">ATP-binding</keyword>
<evidence type="ECO:0000313" key="13">
    <source>
        <dbReference type="EMBL" id="CAA9494723.1"/>
    </source>
</evidence>
<dbReference type="InterPro" id="IPR051046">
    <property type="entry name" value="MurCDEF_CellWall_CoF430Synth"/>
</dbReference>
<dbReference type="SUPFAM" id="SSF63418">
    <property type="entry name" value="MurE/MurF N-terminal domain"/>
    <property type="match status" value="1"/>
</dbReference>
<evidence type="ECO:0000256" key="9">
    <source>
        <dbReference type="ARBA" id="ARBA00023316"/>
    </source>
</evidence>
<evidence type="ECO:0000256" key="5">
    <source>
        <dbReference type="ARBA" id="ARBA00022840"/>
    </source>
</evidence>
<evidence type="ECO:0000256" key="6">
    <source>
        <dbReference type="ARBA" id="ARBA00022960"/>
    </source>
</evidence>
<dbReference type="GO" id="GO:0005737">
    <property type="term" value="C:cytoplasm"/>
    <property type="evidence" value="ECO:0007669"/>
    <property type="project" value="UniProtKB-SubCell"/>
</dbReference>
<protein>
    <recommendedName>
        <fullName evidence="10 11">UDP-N-acetylmuramoyl-tripeptide--D-alanyl-D-alanine ligase</fullName>
        <ecNumber evidence="10 11">6.3.2.10</ecNumber>
    </recommendedName>
    <alternativeName>
        <fullName evidence="10">D-alanyl-D-alanine-adding enzyme</fullName>
    </alternativeName>
</protein>
<evidence type="ECO:0000256" key="8">
    <source>
        <dbReference type="ARBA" id="ARBA00023306"/>
    </source>
</evidence>
<dbReference type="UniPathway" id="UPA00219"/>
<feature type="binding site" evidence="10">
    <location>
        <begin position="98"/>
        <end position="104"/>
    </location>
    <ligand>
        <name>ATP</name>
        <dbReference type="ChEBI" id="CHEBI:30616"/>
    </ligand>
</feature>
<dbReference type="InterPro" id="IPR005863">
    <property type="entry name" value="UDP-N-AcMur_synth"/>
</dbReference>
<evidence type="ECO:0000259" key="12">
    <source>
        <dbReference type="PROSITE" id="PS50206"/>
    </source>
</evidence>
<dbReference type="Gene3D" id="3.40.1390.10">
    <property type="entry name" value="MurE/MurF, N-terminal domain"/>
    <property type="match status" value="1"/>
</dbReference>
<proteinExistence type="inferred from homology"/>